<gene>
    <name evidence="1" type="ORF">Agabi119p4_8675</name>
</gene>
<dbReference type="AlphaFoldDB" id="A0A8H7C4E4"/>
<dbReference type="Pfam" id="PF04252">
    <property type="entry name" value="SFM1-like"/>
    <property type="match status" value="1"/>
</dbReference>
<dbReference type="InterPro" id="IPR007364">
    <property type="entry name" value="SFM1-like"/>
</dbReference>
<organism evidence="1 2">
    <name type="scientific">Agaricus bisporus var. burnettii</name>
    <dbReference type="NCBI Taxonomy" id="192524"/>
    <lineage>
        <taxon>Eukaryota</taxon>
        <taxon>Fungi</taxon>
        <taxon>Dikarya</taxon>
        <taxon>Basidiomycota</taxon>
        <taxon>Agaricomycotina</taxon>
        <taxon>Agaricomycetes</taxon>
        <taxon>Agaricomycetidae</taxon>
        <taxon>Agaricales</taxon>
        <taxon>Agaricineae</taxon>
        <taxon>Agaricaceae</taxon>
        <taxon>Agaricus</taxon>
    </lineage>
</organism>
<dbReference type="PANTHER" id="PTHR35517:SF1">
    <property type="entry name" value="PROTEIN ARGININE N-METHYLTRANSFERASE SFM1"/>
    <property type="match status" value="1"/>
</dbReference>
<dbReference type="Proteomes" id="UP000629468">
    <property type="component" value="Unassembled WGS sequence"/>
</dbReference>
<evidence type="ECO:0008006" key="3">
    <source>
        <dbReference type="Google" id="ProtNLM"/>
    </source>
</evidence>
<dbReference type="CDD" id="cd18090">
    <property type="entry name" value="Arginine_MT_Sfm1"/>
    <property type="match status" value="1"/>
</dbReference>
<evidence type="ECO:0000313" key="2">
    <source>
        <dbReference type="Proteomes" id="UP000629468"/>
    </source>
</evidence>
<accession>A0A8H7C4E4</accession>
<evidence type="ECO:0000313" key="1">
    <source>
        <dbReference type="EMBL" id="KAF7762082.1"/>
    </source>
</evidence>
<dbReference type="OMA" id="HLGSVQM"/>
<proteinExistence type="predicted"/>
<dbReference type="PANTHER" id="PTHR35517">
    <property type="entry name" value="PROTEIN ARGININE N-METHYLTRANSFERASE SFM1"/>
    <property type="match status" value="1"/>
</dbReference>
<sequence>MAFAYVIEHMEDDEQTPTAVPPWVFLEYAHMRTLAGPGSHIHFTSLSKPSSISLSDQFRPQAESEDSQLANVQCHQQGILDLMRSQNVSLDQVCLLDPKAEQILSPLDGDGKFSWFLFGGILGDDPPRDRTSELRVLGFPTRNLGSIQMTTDTALGVTKLVVQDKIPLDKIPYVDFPTIRFNAKESVEMPFRYIVDKNGDPALPPGMRQLLHEDLNKSFDF</sequence>
<dbReference type="GO" id="GO:0035241">
    <property type="term" value="F:protein-arginine omega-N monomethyltransferase activity"/>
    <property type="evidence" value="ECO:0007669"/>
    <property type="project" value="TreeGrafter"/>
</dbReference>
<protein>
    <recommendedName>
        <fullName evidence="3">DUF431-domain-containing protein</fullName>
    </recommendedName>
</protein>
<comment type="caution">
    <text evidence="1">The sequence shown here is derived from an EMBL/GenBank/DDBJ whole genome shotgun (WGS) entry which is preliminary data.</text>
</comment>
<name>A0A8H7C4E4_AGABI</name>
<reference evidence="1 2" key="1">
    <citation type="journal article" name="Sci. Rep.">
        <title>Telomere-to-telomere assembled and centromere annotated genomes of the two main subspecies of the button mushroom Agaricus bisporus reveal especially polymorphic chromosome ends.</title>
        <authorList>
            <person name="Sonnenberg A.S.M."/>
            <person name="Sedaghat-Telgerd N."/>
            <person name="Lavrijssen B."/>
            <person name="Ohm R.A."/>
            <person name="Hendrickx P.M."/>
            <person name="Scholtmeijer K."/>
            <person name="Baars J.J.P."/>
            <person name="van Peer A."/>
        </authorList>
    </citation>
    <scope>NUCLEOTIDE SEQUENCE [LARGE SCALE GENOMIC DNA]</scope>
    <source>
        <strain evidence="1 2">H119_p4</strain>
    </source>
</reference>
<dbReference type="EMBL" id="JABXXO010000012">
    <property type="protein sequence ID" value="KAF7762082.1"/>
    <property type="molecule type" value="Genomic_DNA"/>
</dbReference>